<gene>
    <name evidence="2" type="ORF">KUDE01_024497</name>
</gene>
<organism evidence="2 3">
    <name type="scientific">Dissostichus eleginoides</name>
    <name type="common">Patagonian toothfish</name>
    <name type="synonym">Dissostichus amissus</name>
    <dbReference type="NCBI Taxonomy" id="100907"/>
    <lineage>
        <taxon>Eukaryota</taxon>
        <taxon>Metazoa</taxon>
        <taxon>Chordata</taxon>
        <taxon>Craniata</taxon>
        <taxon>Vertebrata</taxon>
        <taxon>Euteleostomi</taxon>
        <taxon>Actinopterygii</taxon>
        <taxon>Neopterygii</taxon>
        <taxon>Teleostei</taxon>
        <taxon>Neoteleostei</taxon>
        <taxon>Acanthomorphata</taxon>
        <taxon>Eupercaria</taxon>
        <taxon>Perciformes</taxon>
        <taxon>Notothenioidei</taxon>
        <taxon>Nototheniidae</taxon>
        <taxon>Dissostichus</taxon>
    </lineage>
</organism>
<keyword evidence="3" id="KW-1185">Reference proteome</keyword>
<protein>
    <submittedName>
        <fullName evidence="2">Actin filament-associated protein 1-like 2</fullName>
    </submittedName>
</protein>
<accession>A0AAD9EY33</accession>
<reference evidence="2" key="1">
    <citation type="submission" date="2023-04" db="EMBL/GenBank/DDBJ databases">
        <title>Chromosome-level genome of Chaenocephalus aceratus.</title>
        <authorList>
            <person name="Park H."/>
        </authorList>
    </citation>
    <scope>NUCLEOTIDE SEQUENCE</scope>
    <source>
        <strain evidence="2">DE</strain>
        <tissue evidence="2">Muscle</tissue>
    </source>
</reference>
<feature type="region of interest" description="Disordered" evidence="1">
    <location>
        <begin position="49"/>
        <end position="70"/>
    </location>
</feature>
<comment type="caution">
    <text evidence="2">The sequence shown here is derived from an EMBL/GenBank/DDBJ whole genome shotgun (WGS) entry which is preliminary data.</text>
</comment>
<sequence>MRNSLLTPEVTAGLDTWCGESRAVPLTSVPAPACLDPSESYYEEAQPYEETFNDDGDAVSSSYESYDEKR</sequence>
<name>A0AAD9EY33_DISEL</name>
<evidence type="ECO:0000313" key="3">
    <source>
        <dbReference type="Proteomes" id="UP001228049"/>
    </source>
</evidence>
<evidence type="ECO:0000313" key="2">
    <source>
        <dbReference type="EMBL" id="KAK1881331.1"/>
    </source>
</evidence>
<proteinExistence type="predicted"/>
<dbReference type="Proteomes" id="UP001228049">
    <property type="component" value="Unassembled WGS sequence"/>
</dbReference>
<dbReference type="AlphaFoldDB" id="A0AAD9EY33"/>
<evidence type="ECO:0000256" key="1">
    <source>
        <dbReference type="SAM" id="MobiDB-lite"/>
    </source>
</evidence>
<dbReference type="EMBL" id="JASDAP010000024">
    <property type="protein sequence ID" value="KAK1881331.1"/>
    <property type="molecule type" value="Genomic_DNA"/>
</dbReference>